<evidence type="ECO:0000259" key="1">
    <source>
        <dbReference type="Pfam" id="PF04321"/>
    </source>
</evidence>
<feature type="domain" description="RmlD-like substrate binding" evidence="1">
    <location>
        <begin position="1"/>
        <end position="279"/>
    </location>
</feature>
<dbReference type="InterPro" id="IPR029903">
    <property type="entry name" value="RmlD-like-bd"/>
</dbReference>
<dbReference type="Gene3D" id="3.90.25.10">
    <property type="entry name" value="UDP-galactose 4-epimerase, domain 1"/>
    <property type="match status" value="1"/>
</dbReference>
<dbReference type="InterPro" id="IPR036291">
    <property type="entry name" value="NAD(P)-bd_dom_sf"/>
</dbReference>
<accession>A0A3B1CLE5</accession>
<dbReference type="Gene3D" id="3.40.50.720">
    <property type="entry name" value="NAD(P)-binding Rossmann-like Domain"/>
    <property type="match status" value="1"/>
</dbReference>
<dbReference type="PANTHER" id="PTHR10491:SF4">
    <property type="entry name" value="METHIONINE ADENOSYLTRANSFERASE 2 SUBUNIT BETA"/>
    <property type="match status" value="1"/>
</dbReference>
<dbReference type="PANTHER" id="PTHR10491">
    <property type="entry name" value="DTDP-4-DEHYDRORHAMNOSE REDUCTASE"/>
    <property type="match status" value="1"/>
</dbReference>
<dbReference type="NCBIfam" id="TIGR01214">
    <property type="entry name" value="rmlD"/>
    <property type="match status" value="1"/>
</dbReference>
<dbReference type="AlphaFoldDB" id="A0A3B1CLE5"/>
<protein>
    <submittedName>
        <fullName evidence="2">dTDP-4-dehydrorhamnose reductase</fullName>
        <ecNumber evidence="2">1.1.1.133</ecNumber>
    </submittedName>
</protein>
<proteinExistence type="predicted"/>
<dbReference type="GO" id="GO:0019305">
    <property type="term" value="P:dTDP-rhamnose biosynthetic process"/>
    <property type="evidence" value="ECO:0007669"/>
    <property type="project" value="TreeGrafter"/>
</dbReference>
<gene>
    <name evidence="2" type="ORF">MNBD_NITROSPINAE04-1668</name>
</gene>
<evidence type="ECO:0000313" key="2">
    <source>
        <dbReference type="EMBL" id="VAX25543.1"/>
    </source>
</evidence>
<dbReference type="Pfam" id="PF04321">
    <property type="entry name" value="RmlD_sub_bind"/>
    <property type="match status" value="1"/>
</dbReference>
<sequence>MRLGVTGAKGLLGGAIVRRINDVLPEAIVISFARNDFDITDKDATHNAITGSDLDVLINCAAYSAVDKAEREPDLAYAVNATAVGHIAGACSVSSIRLVHISSDYVFDGSKKEPYKEDDPPCPIGAYARSKADGEKEALSKCPGVLIVRSAWLYGRDSPNFVSTIIDKGKSAGKLNVINDQIGSPTYTEDLALAIGQLIEKDVTGIVNVVNSGYCSWYELAVEALKLAGLESVKVFPVNSDEYKTLATRPKNSQLDTSHYERITGAPLRHWRSALKEFVI</sequence>
<dbReference type="EC" id="1.1.1.133" evidence="2"/>
<reference evidence="2" key="1">
    <citation type="submission" date="2018-06" db="EMBL/GenBank/DDBJ databases">
        <authorList>
            <person name="Zhirakovskaya E."/>
        </authorList>
    </citation>
    <scope>NUCLEOTIDE SEQUENCE</scope>
</reference>
<organism evidence="2">
    <name type="scientific">hydrothermal vent metagenome</name>
    <dbReference type="NCBI Taxonomy" id="652676"/>
    <lineage>
        <taxon>unclassified sequences</taxon>
        <taxon>metagenomes</taxon>
        <taxon>ecological metagenomes</taxon>
    </lineage>
</organism>
<name>A0A3B1CLE5_9ZZZZ</name>
<dbReference type="CDD" id="cd05254">
    <property type="entry name" value="dTDP_HR_like_SDR_e"/>
    <property type="match status" value="1"/>
</dbReference>
<keyword evidence="2" id="KW-0560">Oxidoreductase</keyword>
<dbReference type="EMBL" id="UOGA01000302">
    <property type="protein sequence ID" value="VAX25543.1"/>
    <property type="molecule type" value="Genomic_DNA"/>
</dbReference>
<dbReference type="GO" id="GO:0008831">
    <property type="term" value="F:dTDP-4-dehydrorhamnose reductase activity"/>
    <property type="evidence" value="ECO:0007669"/>
    <property type="project" value="UniProtKB-EC"/>
</dbReference>
<dbReference type="SUPFAM" id="SSF51735">
    <property type="entry name" value="NAD(P)-binding Rossmann-fold domains"/>
    <property type="match status" value="1"/>
</dbReference>
<dbReference type="InterPro" id="IPR005913">
    <property type="entry name" value="dTDP_dehydrorham_reduct"/>
</dbReference>
<dbReference type="GO" id="GO:0005829">
    <property type="term" value="C:cytosol"/>
    <property type="evidence" value="ECO:0007669"/>
    <property type="project" value="TreeGrafter"/>
</dbReference>